<comment type="caution">
    <text evidence="1">The sequence shown here is derived from an EMBL/GenBank/DDBJ whole genome shotgun (WGS) entry which is preliminary data.</text>
</comment>
<dbReference type="PANTHER" id="PTHR43591:SF50">
    <property type="entry name" value="METHYLTRANSFERASE DOMAIN-CONTAINING PROTEIN-RELATED"/>
    <property type="match status" value="1"/>
</dbReference>
<organism evidence="1 2">
    <name type="scientific">Penicillium cosmopolitanum</name>
    <dbReference type="NCBI Taxonomy" id="1131564"/>
    <lineage>
        <taxon>Eukaryota</taxon>
        <taxon>Fungi</taxon>
        <taxon>Dikarya</taxon>
        <taxon>Ascomycota</taxon>
        <taxon>Pezizomycotina</taxon>
        <taxon>Eurotiomycetes</taxon>
        <taxon>Eurotiomycetidae</taxon>
        <taxon>Eurotiales</taxon>
        <taxon>Aspergillaceae</taxon>
        <taxon>Penicillium</taxon>
    </lineage>
</organism>
<dbReference type="GO" id="GO:0008168">
    <property type="term" value="F:methyltransferase activity"/>
    <property type="evidence" value="ECO:0007669"/>
    <property type="project" value="UniProtKB-KW"/>
</dbReference>
<dbReference type="AlphaFoldDB" id="A0A9W9VR55"/>
<dbReference type="CDD" id="cd02440">
    <property type="entry name" value="AdoMet_MTases"/>
    <property type="match status" value="1"/>
</dbReference>
<protein>
    <submittedName>
        <fullName evidence="1">Methyltransferase type 12</fullName>
    </submittedName>
</protein>
<dbReference type="Gene3D" id="3.40.50.150">
    <property type="entry name" value="Vaccinia Virus protein VP39"/>
    <property type="match status" value="1"/>
</dbReference>
<dbReference type="RefSeq" id="XP_056485442.1">
    <property type="nucleotide sequence ID" value="XM_056634822.1"/>
</dbReference>
<evidence type="ECO:0000313" key="1">
    <source>
        <dbReference type="EMBL" id="KAJ5387644.1"/>
    </source>
</evidence>
<dbReference type="OrthoDB" id="417697at2759"/>
<dbReference type="Proteomes" id="UP001147747">
    <property type="component" value="Unassembled WGS sequence"/>
</dbReference>
<dbReference type="PANTHER" id="PTHR43591">
    <property type="entry name" value="METHYLTRANSFERASE"/>
    <property type="match status" value="1"/>
</dbReference>
<dbReference type="SUPFAM" id="SSF53335">
    <property type="entry name" value="S-adenosyl-L-methionine-dependent methyltransferases"/>
    <property type="match status" value="1"/>
</dbReference>
<reference evidence="1" key="2">
    <citation type="journal article" date="2023" name="IMA Fungus">
        <title>Comparative genomic study of the Penicillium genus elucidates a diverse pangenome and 15 lateral gene transfer events.</title>
        <authorList>
            <person name="Petersen C."/>
            <person name="Sorensen T."/>
            <person name="Nielsen M.R."/>
            <person name="Sondergaard T.E."/>
            <person name="Sorensen J.L."/>
            <person name="Fitzpatrick D.A."/>
            <person name="Frisvad J.C."/>
            <person name="Nielsen K.L."/>
        </authorList>
    </citation>
    <scope>NUCLEOTIDE SEQUENCE</scope>
    <source>
        <strain evidence="1">IBT 29677</strain>
    </source>
</reference>
<name>A0A9W9VR55_9EURO</name>
<keyword evidence="2" id="KW-1185">Reference proteome</keyword>
<sequence length="288" mass="32724">MANTLPGQETYLLSRDRAETERLNKQHQFLIDLLGYQYIHPSIPKNQLTSIADLGTGNGIWLKEIARTLPSSIPPLHLQGFDISAAQFPPQPQFHGPGKTWILLSVHDILKKWPAEHRGRYDFVHIRLLTAALKTESYKVALKNVRELLKPNGYIQWEEVDITTFHTDKTPQIPAIAKMSQSVRHAMIKMGMSPFAPQRVYEELCSSEFRNIHRQTYTTKGKEYLHDAAQEWVVGVIRALVVPSMVITGEAMYEAHAKSQAEVLVAEFEEHCKHALPLINFTVVVAQL</sequence>
<accession>A0A9W9VR55</accession>
<dbReference type="Pfam" id="PF13489">
    <property type="entry name" value="Methyltransf_23"/>
    <property type="match status" value="1"/>
</dbReference>
<reference evidence="1" key="1">
    <citation type="submission" date="2022-12" db="EMBL/GenBank/DDBJ databases">
        <authorList>
            <person name="Petersen C."/>
        </authorList>
    </citation>
    <scope>NUCLEOTIDE SEQUENCE</scope>
    <source>
        <strain evidence="1">IBT 29677</strain>
    </source>
</reference>
<evidence type="ECO:0000313" key="2">
    <source>
        <dbReference type="Proteomes" id="UP001147747"/>
    </source>
</evidence>
<keyword evidence="1" id="KW-0489">Methyltransferase</keyword>
<gene>
    <name evidence="1" type="ORF">N7509_010185</name>
</gene>
<proteinExistence type="predicted"/>
<keyword evidence="1" id="KW-0808">Transferase</keyword>
<dbReference type="GeneID" id="81373802"/>
<dbReference type="GO" id="GO:0032259">
    <property type="term" value="P:methylation"/>
    <property type="evidence" value="ECO:0007669"/>
    <property type="project" value="UniProtKB-KW"/>
</dbReference>
<dbReference type="InterPro" id="IPR029063">
    <property type="entry name" value="SAM-dependent_MTases_sf"/>
</dbReference>
<dbReference type="EMBL" id="JAPZBU010000009">
    <property type="protein sequence ID" value="KAJ5387644.1"/>
    <property type="molecule type" value="Genomic_DNA"/>
</dbReference>